<keyword evidence="6" id="KW-0256">Endoplasmic reticulum</keyword>
<dbReference type="Pfam" id="PF10660">
    <property type="entry name" value="MitoNEET_N"/>
    <property type="match status" value="1"/>
</dbReference>
<dbReference type="Gene3D" id="3.40.5.90">
    <property type="entry name" value="CDGSH iron-sulfur domain, mitoNEET-type"/>
    <property type="match status" value="1"/>
</dbReference>
<keyword evidence="4" id="KW-0001">2Fe-2S</keyword>
<dbReference type="InterPro" id="IPR018967">
    <property type="entry name" value="FeS-contain_CDGSH-typ"/>
</dbReference>
<name>A0A0M5JBG5_DROBS</name>
<dbReference type="PANTHER" id="PTHR13680:SF5">
    <property type="entry name" value="CDGSH IRON-SULFUR DOMAIN-CONTAINING PROTEIN 1"/>
    <property type="match status" value="1"/>
</dbReference>
<comment type="similarity">
    <text evidence="2">Belongs to the CISD protein family. CISD2 subfamily.</text>
</comment>
<protein>
    <submittedName>
        <fullName evidence="13">CG1458</fullName>
    </submittedName>
</protein>
<evidence type="ECO:0000256" key="10">
    <source>
        <dbReference type="ARBA" id="ARBA00023136"/>
    </source>
</evidence>
<evidence type="ECO:0000256" key="7">
    <source>
        <dbReference type="ARBA" id="ARBA00022989"/>
    </source>
</evidence>
<keyword evidence="8" id="KW-0408">Iron</keyword>
<keyword evidence="3" id="KW-0812">Transmembrane</keyword>
<keyword evidence="14" id="KW-1185">Reference proteome</keyword>
<dbReference type="GO" id="GO:0005789">
    <property type="term" value="C:endoplasmic reticulum membrane"/>
    <property type="evidence" value="ECO:0007669"/>
    <property type="project" value="UniProtKB-SubCell"/>
</dbReference>
<sequence>MGVSNFIKSTFPNYLSNLPVPDSFGGWFQLSFKDWLSLIPPTVVIVGIGYCTYHTIRGPKCGGTGSCNSSIRRGDAKVVDMIDANNISATSALCRCWKTKSWPYCDGSHAEHNKNTGDNLGPLVIRR</sequence>
<dbReference type="GO" id="GO:0046872">
    <property type="term" value="F:metal ion binding"/>
    <property type="evidence" value="ECO:0007669"/>
    <property type="project" value="UniProtKB-KW"/>
</dbReference>
<dbReference type="Proteomes" id="UP000494163">
    <property type="component" value="Chromosome 3L"/>
</dbReference>
<accession>A0A0M5JBG5</accession>
<evidence type="ECO:0000256" key="6">
    <source>
        <dbReference type="ARBA" id="ARBA00022824"/>
    </source>
</evidence>
<dbReference type="SMR" id="A0A0M5JBG5"/>
<keyword evidence="5" id="KW-0479">Metal-binding</keyword>
<dbReference type="InterPro" id="IPR019610">
    <property type="entry name" value="FeS-contain_mitoNEET_N"/>
</dbReference>
<evidence type="ECO:0000256" key="5">
    <source>
        <dbReference type="ARBA" id="ARBA00022723"/>
    </source>
</evidence>
<comment type="subcellular location">
    <subcellularLocation>
        <location evidence="1">Endoplasmic reticulum membrane</location>
        <topology evidence="1">Single-pass membrane protein</topology>
    </subcellularLocation>
</comment>
<dbReference type="EMBL" id="CP012525">
    <property type="protein sequence ID" value="ALC44606.1"/>
    <property type="molecule type" value="Genomic_DNA"/>
</dbReference>
<organism evidence="13 14">
    <name type="scientific">Drosophila busckii</name>
    <name type="common">Fruit fly</name>
    <dbReference type="NCBI Taxonomy" id="30019"/>
    <lineage>
        <taxon>Eukaryota</taxon>
        <taxon>Metazoa</taxon>
        <taxon>Ecdysozoa</taxon>
        <taxon>Arthropoda</taxon>
        <taxon>Hexapoda</taxon>
        <taxon>Insecta</taxon>
        <taxon>Pterygota</taxon>
        <taxon>Neoptera</taxon>
        <taxon>Endopterygota</taxon>
        <taxon>Diptera</taxon>
        <taxon>Brachycera</taxon>
        <taxon>Muscomorpha</taxon>
        <taxon>Ephydroidea</taxon>
        <taxon>Drosophilidae</taxon>
        <taxon>Drosophila</taxon>
    </lineage>
</organism>
<comment type="cofactor">
    <cofactor evidence="11">
        <name>[2Fe-2S] cluster</name>
        <dbReference type="ChEBI" id="CHEBI:190135"/>
    </cofactor>
</comment>
<dbReference type="OrthoDB" id="449252at2759"/>
<dbReference type="AlphaFoldDB" id="A0A0M5JBG5"/>
<proteinExistence type="inferred from homology"/>
<evidence type="ECO:0000256" key="11">
    <source>
        <dbReference type="ARBA" id="ARBA00034078"/>
    </source>
</evidence>
<keyword evidence="10" id="KW-0472">Membrane</keyword>
<dbReference type="GO" id="GO:0005741">
    <property type="term" value="C:mitochondrial outer membrane"/>
    <property type="evidence" value="ECO:0007669"/>
    <property type="project" value="TreeGrafter"/>
</dbReference>
<dbReference type="GO" id="GO:0051537">
    <property type="term" value="F:2 iron, 2 sulfur cluster binding"/>
    <property type="evidence" value="ECO:0007669"/>
    <property type="project" value="UniProtKB-KW"/>
</dbReference>
<evidence type="ECO:0000256" key="3">
    <source>
        <dbReference type="ARBA" id="ARBA00022692"/>
    </source>
</evidence>
<evidence type="ECO:0000256" key="2">
    <source>
        <dbReference type="ARBA" id="ARBA00008624"/>
    </source>
</evidence>
<evidence type="ECO:0000259" key="12">
    <source>
        <dbReference type="SMART" id="SM00704"/>
    </source>
</evidence>
<feature type="domain" description="Iron-binding zinc finger CDGSH type" evidence="12">
    <location>
        <begin position="77"/>
        <end position="115"/>
    </location>
</feature>
<evidence type="ECO:0000313" key="14">
    <source>
        <dbReference type="Proteomes" id="UP000494163"/>
    </source>
</evidence>
<dbReference type="GO" id="GO:0010506">
    <property type="term" value="P:regulation of autophagy"/>
    <property type="evidence" value="ECO:0007669"/>
    <property type="project" value="InterPro"/>
</dbReference>
<evidence type="ECO:0000256" key="4">
    <source>
        <dbReference type="ARBA" id="ARBA00022714"/>
    </source>
</evidence>
<dbReference type="PANTHER" id="PTHR13680">
    <property type="entry name" value="CDGSH IRON-SULFUR DOMAIN-CONTAINING PROTEIN 1"/>
    <property type="match status" value="1"/>
</dbReference>
<dbReference type="SMART" id="SM00704">
    <property type="entry name" value="ZnF_CDGSH"/>
    <property type="match status" value="1"/>
</dbReference>
<dbReference type="STRING" id="30019.A0A0M5JBG5"/>
<keyword evidence="9" id="KW-0411">Iron-sulfur</keyword>
<evidence type="ECO:0000256" key="1">
    <source>
        <dbReference type="ARBA" id="ARBA00004389"/>
    </source>
</evidence>
<reference evidence="13 14" key="1">
    <citation type="submission" date="2015-08" db="EMBL/GenBank/DDBJ databases">
        <title>Ancestral chromatin configuration constrains chromatin evolution on differentiating sex chromosomes in Drosophila.</title>
        <authorList>
            <person name="Zhou Q."/>
            <person name="Bachtrog D."/>
        </authorList>
    </citation>
    <scope>NUCLEOTIDE SEQUENCE [LARGE SCALE GENOMIC DNA]</scope>
    <source>
        <tissue evidence="13">Whole larvae</tissue>
    </source>
</reference>
<gene>
    <name evidence="13" type="ORF">Dbus_chr3Lg1772</name>
</gene>
<dbReference type="Pfam" id="PF09360">
    <property type="entry name" value="zf-CDGSH"/>
    <property type="match status" value="1"/>
</dbReference>
<keyword evidence="7" id="KW-1133">Transmembrane helix</keyword>
<dbReference type="InterPro" id="IPR042216">
    <property type="entry name" value="MitoNEET_CISD"/>
</dbReference>
<evidence type="ECO:0000313" key="13">
    <source>
        <dbReference type="EMBL" id="ALC44606.1"/>
    </source>
</evidence>
<evidence type="ECO:0000256" key="8">
    <source>
        <dbReference type="ARBA" id="ARBA00023004"/>
    </source>
</evidence>
<dbReference type="InterPro" id="IPR045131">
    <property type="entry name" value="CISD1/2"/>
</dbReference>
<dbReference type="OMA" id="NCANVCY"/>
<evidence type="ECO:0000256" key="9">
    <source>
        <dbReference type="ARBA" id="ARBA00023014"/>
    </source>
</evidence>